<sequence>MAMTERQLIQEILNTVDLIYTFEDVDEDASEYTILVTQQDGDRRSLETVNSEMKHYFQEANFDYKEELHPTNATTAADIRVVIKRN</sequence>
<dbReference type="EMBL" id="AZCX01000006">
    <property type="protein sequence ID" value="KRK47794.1"/>
    <property type="molecule type" value="Genomic_DNA"/>
</dbReference>
<comment type="caution">
    <text evidence="1">The sequence shown here is derived from an EMBL/GenBank/DDBJ whole genome shotgun (WGS) entry which is preliminary data.</text>
</comment>
<name>A0A0R1HWF4_9LACO</name>
<gene>
    <name evidence="1" type="ORF">FC96_GL002282</name>
</gene>
<accession>A0A0R1HWF4</accession>
<reference evidence="1 2" key="1">
    <citation type="journal article" date="2015" name="Genome Announc.">
        <title>Expanding the biotechnology potential of lactobacilli through comparative genomics of 213 strains and associated genera.</title>
        <authorList>
            <person name="Sun Z."/>
            <person name="Harris H.M."/>
            <person name="McCann A."/>
            <person name="Guo C."/>
            <person name="Argimon S."/>
            <person name="Zhang W."/>
            <person name="Yang X."/>
            <person name="Jeffery I.B."/>
            <person name="Cooney J.C."/>
            <person name="Kagawa T.F."/>
            <person name="Liu W."/>
            <person name="Song Y."/>
            <person name="Salvetti E."/>
            <person name="Wrobel A."/>
            <person name="Rasinkangas P."/>
            <person name="Parkhill J."/>
            <person name="Rea M.C."/>
            <person name="O'Sullivan O."/>
            <person name="Ritari J."/>
            <person name="Douillard F.P."/>
            <person name="Paul Ross R."/>
            <person name="Yang R."/>
            <person name="Briner A.E."/>
            <person name="Felis G.E."/>
            <person name="de Vos W.M."/>
            <person name="Barrangou R."/>
            <person name="Klaenhammer T.R."/>
            <person name="Caufield P.W."/>
            <person name="Cui Y."/>
            <person name="Zhang H."/>
            <person name="O'Toole P.W."/>
        </authorList>
    </citation>
    <scope>NUCLEOTIDE SEQUENCE [LARGE SCALE GENOMIC DNA]</scope>
    <source>
        <strain evidence="1 2">JCM 15530</strain>
    </source>
</reference>
<proteinExistence type="predicted"/>
<dbReference type="PATRIC" id="fig|1302272.5.peg.2329"/>
<evidence type="ECO:0000313" key="1">
    <source>
        <dbReference type="EMBL" id="KRK47794.1"/>
    </source>
</evidence>
<dbReference type="STRING" id="1302272.FC96_GL002282"/>
<dbReference type="Proteomes" id="UP000050911">
    <property type="component" value="Unassembled WGS sequence"/>
</dbReference>
<keyword evidence="2" id="KW-1185">Reference proteome</keyword>
<protein>
    <submittedName>
        <fullName evidence="1">Uncharacterized protein</fullName>
    </submittedName>
</protein>
<organism evidence="1 2">
    <name type="scientific">Secundilactobacillus kimchicus JCM 15530</name>
    <dbReference type="NCBI Taxonomy" id="1302272"/>
    <lineage>
        <taxon>Bacteria</taxon>
        <taxon>Bacillati</taxon>
        <taxon>Bacillota</taxon>
        <taxon>Bacilli</taxon>
        <taxon>Lactobacillales</taxon>
        <taxon>Lactobacillaceae</taxon>
        <taxon>Secundilactobacillus</taxon>
    </lineage>
</organism>
<dbReference type="AlphaFoldDB" id="A0A0R1HWF4"/>
<evidence type="ECO:0000313" key="2">
    <source>
        <dbReference type="Proteomes" id="UP000050911"/>
    </source>
</evidence>